<dbReference type="SUPFAM" id="SSF53850">
    <property type="entry name" value="Periplasmic binding protein-like II"/>
    <property type="match status" value="1"/>
</dbReference>
<protein>
    <submittedName>
        <fullName evidence="4">Amino acid ABC transporter substrate-binding protein, PAAT family</fullName>
    </submittedName>
</protein>
<keyword evidence="5" id="KW-1185">Reference proteome</keyword>
<dbReference type="Proteomes" id="UP000198862">
    <property type="component" value="Unassembled WGS sequence"/>
</dbReference>
<accession>A0A1I1MYI0</accession>
<sequence>MNRILKILMCVSKVCLVTFLLSNYIFAETLTIRVSKADFPSTYLKGGNWEGMDIELIKEIFLRAKLDYQIIERPFVRSLVKIKNGKIDLIPNLVKNKERSNYMNWLGPTRITCIGLVVLKKNKDMPIKTVEDLIKVTQQKKKKVGYISGASYSEFFDNKLKNDPLLTEVLYILNDDTLKLKMLKRGRIIGYFSDAFEVRQRMIDQDFSHQYTNVALHSYRIEESCTGSYFGLSKMLDKQYYLKLQAAFQSMKEDGAFDKLHLDWVGLKPAF</sequence>
<dbReference type="InterPro" id="IPR001638">
    <property type="entry name" value="Solute-binding_3/MltF_N"/>
</dbReference>
<dbReference type="Pfam" id="PF00497">
    <property type="entry name" value="SBP_bac_3"/>
    <property type="match status" value="1"/>
</dbReference>
<keyword evidence="2" id="KW-0732">Signal</keyword>
<dbReference type="PANTHER" id="PTHR35936:SF6">
    <property type="entry name" value="AMINO ACID ABC TRANSPORTER SUBSTRATE-BINDING PAAT FAMILY PROTEIN"/>
    <property type="match status" value="1"/>
</dbReference>
<name>A0A1I1MYI0_9GAMM</name>
<proteinExistence type="inferred from homology"/>
<evidence type="ECO:0000256" key="1">
    <source>
        <dbReference type="ARBA" id="ARBA00010333"/>
    </source>
</evidence>
<dbReference type="STRING" id="1123010.SAMN02745724_02883"/>
<evidence type="ECO:0000259" key="3">
    <source>
        <dbReference type="SMART" id="SM00062"/>
    </source>
</evidence>
<dbReference type="OrthoDB" id="7304968at2"/>
<dbReference type="Gene3D" id="3.40.190.10">
    <property type="entry name" value="Periplasmic binding protein-like II"/>
    <property type="match status" value="2"/>
</dbReference>
<dbReference type="EMBL" id="FOLO01000022">
    <property type="protein sequence ID" value="SFC90447.1"/>
    <property type="molecule type" value="Genomic_DNA"/>
</dbReference>
<dbReference type="PANTHER" id="PTHR35936">
    <property type="entry name" value="MEMBRANE-BOUND LYTIC MUREIN TRANSGLYCOSYLASE F"/>
    <property type="match status" value="1"/>
</dbReference>
<evidence type="ECO:0000313" key="4">
    <source>
        <dbReference type="EMBL" id="SFC90447.1"/>
    </source>
</evidence>
<evidence type="ECO:0000313" key="5">
    <source>
        <dbReference type="Proteomes" id="UP000198862"/>
    </source>
</evidence>
<dbReference type="AlphaFoldDB" id="A0A1I1MYI0"/>
<dbReference type="SMART" id="SM00062">
    <property type="entry name" value="PBPb"/>
    <property type="match status" value="1"/>
</dbReference>
<reference evidence="4 5" key="1">
    <citation type="submission" date="2016-10" db="EMBL/GenBank/DDBJ databases">
        <authorList>
            <person name="de Groot N.N."/>
        </authorList>
    </citation>
    <scope>NUCLEOTIDE SEQUENCE [LARGE SCALE GENOMIC DNA]</scope>
    <source>
        <strain evidence="4 5">DSM 6059</strain>
    </source>
</reference>
<feature type="domain" description="Solute-binding protein family 3/N-terminal" evidence="3">
    <location>
        <begin position="29"/>
        <end position="268"/>
    </location>
</feature>
<dbReference type="RefSeq" id="WP_091985274.1">
    <property type="nucleotide sequence ID" value="NZ_FOLO01000022.1"/>
</dbReference>
<organism evidence="4 5">
    <name type="scientific">Pseudoalteromonas denitrificans DSM 6059</name>
    <dbReference type="NCBI Taxonomy" id="1123010"/>
    <lineage>
        <taxon>Bacteria</taxon>
        <taxon>Pseudomonadati</taxon>
        <taxon>Pseudomonadota</taxon>
        <taxon>Gammaproteobacteria</taxon>
        <taxon>Alteromonadales</taxon>
        <taxon>Pseudoalteromonadaceae</taxon>
        <taxon>Pseudoalteromonas</taxon>
    </lineage>
</organism>
<evidence type="ECO:0000256" key="2">
    <source>
        <dbReference type="ARBA" id="ARBA00022729"/>
    </source>
</evidence>
<gene>
    <name evidence="4" type="ORF">SAMN02745724_02883</name>
</gene>
<comment type="similarity">
    <text evidence="1">Belongs to the bacterial solute-binding protein 3 family.</text>
</comment>